<gene>
    <name evidence="1" type="ORF">RirG_125840</name>
</gene>
<organism evidence="1 2">
    <name type="scientific">Rhizophagus irregularis (strain DAOM 197198w)</name>
    <name type="common">Glomus intraradices</name>
    <dbReference type="NCBI Taxonomy" id="1432141"/>
    <lineage>
        <taxon>Eukaryota</taxon>
        <taxon>Fungi</taxon>
        <taxon>Fungi incertae sedis</taxon>
        <taxon>Mucoromycota</taxon>
        <taxon>Glomeromycotina</taxon>
        <taxon>Glomeromycetes</taxon>
        <taxon>Glomerales</taxon>
        <taxon>Glomeraceae</taxon>
        <taxon>Rhizophagus</taxon>
    </lineage>
</organism>
<reference evidence="1 2" key="1">
    <citation type="submission" date="2014-02" db="EMBL/GenBank/DDBJ databases">
        <title>Single nucleus genome sequencing reveals high similarity among nuclei of an endomycorrhizal fungus.</title>
        <authorList>
            <person name="Lin K."/>
            <person name="Geurts R."/>
            <person name="Zhang Z."/>
            <person name="Limpens E."/>
            <person name="Saunders D.G."/>
            <person name="Mu D."/>
            <person name="Pang E."/>
            <person name="Cao H."/>
            <person name="Cha H."/>
            <person name="Lin T."/>
            <person name="Zhou Q."/>
            <person name="Shang Y."/>
            <person name="Li Y."/>
            <person name="Ivanov S."/>
            <person name="Sharma T."/>
            <person name="Velzen R.V."/>
            <person name="Ruijter N.D."/>
            <person name="Aanen D.K."/>
            <person name="Win J."/>
            <person name="Kamoun S."/>
            <person name="Bisseling T."/>
            <person name="Huang S."/>
        </authorList>
    </citation>
    <scope>NUCLEOTIDE SEQUENCE [LARGE SCALE GENOMIC DNA]</scope>
    <source>
        <strain evidence="2">DAOM197198w</strain>
    </source>
</reference>
<evidence type="ECO:0000313" key="2">
    <source>
        <dbReference type="Proteomes" id="UP000022910"/>
    </source>
</evidence>
<protein>
    <submittedName>
        <fullName evidence="1">Uncharacterized protein</fullName>
    </submittedName>
</protein>
<name>A0A015JGK8_RHIIW</name>
<keyword evidence="2" id="KW-1185">Reference proteome</keyword>
<comment type="caution">
    <text evidence="1">The sequence shown here is derived from an EMBL/GenBank/DDBJ whole genome shotgun (WGS) entry which is preliminary data.</text>
</comment>
<dbReference type="HOGENOM" id="CLU_2962072_0_0_1"/>
<sequence>MEKSSYPTLKKNEYLDMVKMFKENQDVYKDTKRYSQIEVRNDDSSWRKVYKELERHQRA</sequence>
<evidence type="ECO:0000313" key="1">
    <source>
        <dbReference type="EMBL" id="EXX66230.1"/>
    </source>
</evidence>
<dbReference type="AlphaFoldDB" id="A0A015JGK8"/>
<dbReference type="Proteomes" id="UP000022910">
    <property type="component" value="Unassembled WGS sequence"/>
</dbReference>
<accession>A0A015JGK8</accession>
<proteinExistence type="predicted"/>
<dbReference type="EMBL" id="JEMT01019338">
    <property type="protein sequence ID" value="EXX66230.1"/>
    <property type="molecule type" value="Genomic_DNA"/>
</dbReference>